<dbReference type="RefSeq" id="WP_142550073.1">
    <property type="nucleotide sequence ID" value="NZ_VIFX01000001.1"/>
</dbReference>
<name>A0A544W8V2_9MYCO</name>
<evidence type="ECO:0000256" key="6">
    <source>
        <dbReference type="ARBA" id="ARBA00056658"/>
    </source>
</evidence>
<dbReference type="InterPro" id="IPR036388">
    <property type="entry name" value="WH-like_DNA-bd_sf"/>
</dbReference>
<dbReference type="Gene3D" id="1.10.10.10">
    <property type="entry name" value="Winged helix-like DNA-binding domain superfamily/Winged helix DNA-binding domain"/>
    <property type="match status" value="1"/>
</dbReference>
<feature type="domain" description="HTH lysR-type" evidence="7">
    <location>
        <begin position="1"/>
        <end position="58"/>
    </location>
</feature>
<organism evidence="8 9">
    <name type="scientific">Mycolicibacterium hodleri</name>
    <dbReference type="NCBI Taxonomy" id="49897"/>
    <lineage>
        <taxon>Bacteria</taxon>
        <taxon>Bacillati</taxon>
        <taxon>Actinomycetota</taxon>
        <taxon>Actinomycetes</taxon>
        <taxon>Mycobacteriales</taxon>
        <taxon>Mycobacteriaceae</taxon>
        <taxon>Mycolicibacterium</taxon>
    </lineage>
</organism>
<evidence type="ECO:0000256" key="1">
    <source>
        <dbReference type="ARBA" id="ARBA00009437"/>
    </source>
</evidence>
<accession>A0A544W8V2</accession>
<keyword evidence="2" id="KW-0805">Transcription regulation</keyword>
<dbReference type="PANTHER" id="PTHR30419">
    <property type="entry name" value="HTH-TYPE TRANSCRIPTIONAL REGULATOR YBHD"/>
    <property type="match status" value="1"/>
</dbReference>
<dbReference type="FunFam" id="1.10.10.10:FF:000001">
    <property type="entry name" value="LysR family transcriptional regulator"/>
    <property type="match status" value="1"/>
</dbReference>
<reference evidence="8 9" key="1">
    <citation type="submission" date="2018-10" db="EMBL/GenBank/DDBJ databases">
        <title>Draft genome of Mycobacterium hodleri strain B.</title>
        <authorList>
            <person name="Amande T.J."/>
            <person name="Mcgenity T.J."/>
        </authorList>
    </citation>
    <scope>NUCLEOTIDE SEQUENCE [LARGE SCALE GENOMIC DNA]</scope>
    <source>
        <strain evidence="8 9">B</strain>
    </source>
</reference>
<comment type="caution">
    <text evidence="8">The sequence shown here is derived from an EMBL/GenBank/DDBJ whole genome shotgun (WGS) entry which is preliminary data.</text>
</comment>
<protein>
    <recommendedName>
        <fullName evidence="5">Probable hydrogen peroxide-inducible genes activator</fullName>
    </recommendedName>
</protein>
<dbReference type="SUPFAM" id="SSF46785">
    <property type="entry name" value="Winged helix' DNA-binding domain"/>
    <property type="match status" value="1"/>
</dbReference>
<evidence type="ECO:0000256" key="4">
    <source>
        <dbReference type="ARBA" id="ARBA00023163"/>
    </source>
</evidence>
<dbReference type="Pfam" id="PF00126">
    <property type="entry name" value="HTH_1"/>
    <property type="match status" value="1"/>
</dbReference>
<dbReference type="InterPro" id="IPR050950">
    <property type="entry name" value="HTH-type_LysR_regulators"/>
</dbReference>
<dbReference type="PRINTS" id="PR00039">
    <property type="entry name" value="HTHLYSR"/>
</dbReference>
<dbReference type="InterPro" id="IPR036390">
    <property type="entry name" value="WH_DNA-bd_sf"/>
</dbReference>
<keyword evidence="9" id="KW-1185">Reference proteome</keyword>
<dbReference type="InterPro" id="IPR000847">
    <property type="entry name" value="LysR_HTH_N"/>
</dbReference>
<dbReference type="AlphaFoldDB" id="A0A544W8V2"/>
<dbReference type="EMBL" id="VIFX01000001">
    <property type="protein sequence ID" value="TQR88668.1"/>
    <property type="molecule type" value="Genomic_DNA"/>
</dbReference>
<evidence type="ECO:0000256" key="2">
    <source>
        <dbReference type="ARBA" id="ARBA00023015"/>
    </source>
</evidence>
<keyword evidence="4" id="KW-0804">Transcription</keyword>
<dbReference type="GO" id="GO:0005829">
    <property type="term" value="C:cytosol"/>
    <property type="evidence" value="ECO:0007669"/>
    <property type="project" value="TreeGrafter"/>
</dbReference>
<dbReference type="Gene3D" id="3.40.190.290">
    <property type="match status" value="1"/>
</dbReference>
<comment type="function">
    <text evidence="6">Required for the induction the katG gene for catalase. Involved in the response to hydrogen peroxide.</text>
</comment>
<dbReference type="GO" id="GO:0003700">
    <property type="term" value="F:DNA-binding transcription factor activity"/>
    <property type="evidence" value="ECO:0007669"/>
    <property type="project" value="InterPro"/>
</dbReference>
<evidence type="ECO:0000259" key="7">
    <source>
        <dbReference type="PROSITE" id="PS50931"/>
    </source>
</evidence>
<dbReference type="GO" id="GO:0003677">
    <property type="term" value="F:DNA binding"/>
    <property type="evidence" value="ECO:0007669"/>
    <property type="project" value="UniProtKB-KW"/>
</dbReference>
<evidence type="ECO:0000256" key="3">
    <source>
        <dbReference type="ARBA" id="ARBA00023125"/>
    </source>
</evidence>
<evidence type="ECO:0000256" key="5">
    <source>
        <dbReference type="ARBA" id="ARBA00040885"/>
    </source>
</evidence>
<sequence length="296" mass="30815">MELRQLEYLVAVAEHANFTRAAERLHVAQPAVSAQIRKLERELGQPLLDRSTRTVRLTAAGAAALPHAKAALASVGNVTRAVEELTDLVSGSVAIGTVTAHDVDVPGLLADFHAAHPGVEIRLSTDNSDVLIDQLHSGILDAAIVSVGSDERLDGLDVDVVTDEAIDAAVSHDDEWAGTATIGLAALAERPLIALPVGTGLRARLDQAFAAEGLSPHIAFEASTPIALAELAERGLGVAIVPSSVARTRPALHPVTITPEVRGRLVLAARATGPTSPATAVLLQMARRLIRVTGGE</sequence>
<gene>
    <name evidence="8" type="ORF">D8S82_01305</name>
</gene>
<evidence type="ECO:0000313" key="9">
    <source>
        <dbReference type="Proteomes" id="UP000315759"/>
    </source>
</evidence>
<comment type="similarity">
    <text evidence="1">Belongs to the LysR transcriptional regulatory family.</text>
</comment>
<dbReference type="PROSITE" id="PS50931">
    <property type="entry name" value="HTH_LYSR"/>
    <property type="match status" value="1"/>
</dbReference>
<keyword evidence="3" id="KW-0238">DNA-binding</keyword>
<evidence type="ECO:0000313" key="8">
    <source>
        <dbReference type="EMBL" id="TQR88668.1"/>
    </source>
</evidence>
<dbReference type="Proteomes" id="UP000315759">
    <property type="component" value="Unassembled WGS sequence"/>
</dbReference>
<dbReference type="InterPro" id="IPR005119">
    <property type="entry name" value="LysR_subst-bd"/>
</dbReference>
<dbReference type="SUPFAM" id="SSF53850">
    <property type="entry name" value="Periplasmic binding protein-like II"/>
    <property type="match status" value="1"/>
</dbReference>
<dbReference type="Pfam" id="PF03466">
    <property type="entry name" value="LysR_substrate"/>
    <property type="match status" value="1"/>
</dbReference>
<proteinExistence type="inferred from homology"/>